<feature type="domain" description="Phosphatidic acid phosphatase type 2/haloperoxidase" evidence="2">
    <location>
        <begin position="101"/>
        <end position="222"/>
    </location>
</feature>
<dbReference type="SMART" id="SM00014">
    <property type="entry name" value="acidPPc"/>
    <property type="match status" value="1"/>
</dbReference>
<organism evidence="3 4">
    <name type="scientific">Pandoraea norimbergensis</name>
    <dbReference type="NCBI Taxonomy" id="93219"/>
    <lineage>
        <taxon>Bacteria</taxon>
        <taxon>Pseudomonadati</taxon>
        <taxon>Pseudomonadota</taxon>
        <taxon>Betaproteobacteria</taxon>
        <taxon>Burkholderiales</taxon>
        <taxon>Burkholderiaceae</taxon>
        <taxon>Pandoraea</taxon>
    </lineage>
</organism>
<evidence type="ECO:0000313" key="3">
    <source>
        <dbReference type="EMBL" id="ALS62658.1"/>
    </source>
</evidence>
<keyword evidence="1" id="KW-0812">Transmembrane</keyword>
<name>A0ABM5WQ10_9BURK</name>
<proteinExistence type="predicted"/>
<feature type="transmembrane region" description="Helical" evidence="1">
    <location>
        <begin position="207"/>
        <end position="226"/>
    </location>
</feature>
<dbReference type="Gene3D" id="1.20.144.10">
    <property type="entry name" value="Phosphatidic acid phosphatase type 2/haloperoxidase"/>
    <property type="match status" value="1"/>
</dbReference>
<evidence type="ECO:0000256" key="1">
    <source>
        <dbReference type="SAM" id="Phobius"/>
    </source>
</evidence>
<gene>
    <name evidence="3" type="ORF">AT302_25530</name>
</gene>
<accession>A0ABM5WQ10</accession>
<dbReference type="InterPro" id="IPR036938">
    <property type="entry name" value="PAP2/HPO_sf"/>
</dbReference>
<dbReference type="InterPro" id="IPR000326">
    <property type="entry name" value="PAP2/HPO"/>
</dbReference>
<protein>
    <recommendedName>
        <fullName evidence="2">Phosphatidic acid phosphatase type 2/haloperoxidase domain-containing protein</fullName>
    </recommendedName>
</protein>
<dbReference type="Proteomes" id="UP000060277">
    <property type="component" value="Chromosome"/>
</dbReference>
<feature type="transmembrane region" description="Helical" evidence="1">
    <location>
        <begin position="73"/>
        <end position="91"/>
    </location>
</feature>
<reference evidence="4" key="1">
    <citation type="submission" date="2015-12" db="EMBL/GenBank/DDBJ databases">
        <title>Complete genome sequence of Pandoraea norimbergensis DSM 11628.</title>
        <authorList>
            <person name="Ee R."/>
            <person name="Lim Y.-L."/>
            <person name="Yong D."/>
            <person name="Yin W.-F."/>
            <person name="Chan K.-G."/>
        </authorList>
    </citation>
    <scope>NUCLEOTIDE SEQUENCE [LARGE SCALE GENOMIC DNA]</scope>
    <source>
        <strain evidence="4">DSM 11628</strain>
    </source>
</reference>
<dbReference type="Pfam" id="PF01569">
    <property type="entry name" value="PAP2"/>
    <property type="match status" value="1"/>
</dbReference>
<feature type="transmembrane region" description="Helical" evidence="1">
    <location>
        <begin position="154"/>
        <end position="176"/>
    </location>
</feature>
<evidence type="ECO:0000259" key="2">
    <source>
        <dbReference type="SMART" id="SM00014"/>
    </source>
</evidence>
<keyword evidence="1" id="KW-0472">Membrane</keyword>
<evidence type="ECO:0000313" key="4">
    <source>
        <dbReference type="Proteomes" id="UP000060277"/>
    </source>
</evidence>
<sequence length="236" mass="25592">MTEFTPGHATPTSPASLPVTPRLCLRAAWLSAFGCLLLALVAIPWLDRPIVEFAHLHTQGTHWMQHMAELPSPLFVAGWPVFIVLGATLMWRRALPDWLITLWLAGGAVGVASVLKQGLKLLFGRTWPDTWTHNNPSYLHDGVFEFRLFGGDGVAYASFPSGHLTVMLAFATVVALRHRALRWPCALAVAATGFGQIASAYHWTSDALAGAALGISMGTVFVASWAKWSPAVLGKR</sequence>
<dbReference type="EMBL" id="CP013480">
    <property type="protein sequence ID" value="ALS62658.1"/>
    <property type="molecule type" value="Genomic_DNA"/>
</dbReference>
<dbReference type="SUPFAM" id="SSF48317">
    <property type="entry name" value="Acid phosphatase/Vanadium-dependent haloperoxidase"/>
    <property type="match status" value="1"/>
</dbReference>
<feature type="transmembrane region" description="Helical" evidence="1">
    <location>
        <begin position="98"/>
        <end position="115"/>
    </location>
</feature>
<dbReference type="RefSeq" id="WP_058379515.1">
    <property type="nucleotide sequence ID" value="NZ_CP013480.3"/>
</dbReference>
<feature type="transmembrane region" description="Helical" evidence="1">
    <location>
        <begin position="183"/>
        <end position="201"/>
    </location>
</feature>
<keyword evidence="1" id="KW-1133">Transmembrane helix</keyword>
<keyword evidence="4" id="KW-1185">Reference proteome</keyword>
<feature type="transmembrane region" description="Helical" evidence="1">
    <location>
        <begin position="27"/>
        <end position="46"/>
    </location>
</feature>